<keyword evidence="4" id="KW-1185">Reference proteome</keyword>
<protein>
    <recommendedName>
        <fullName evidence="2">25S rRNA (uridine-N(3))-methyltransferase BMT5-like domain-containing protein</fullName>
    </recommendedName>
</protein>
<sequence length="346" mass="39864">MGKGRGKLSKLLSKQISNVKVNQKNKLKLKNKELHYSNNAKKLQHELRKVENFDENTYDESKVFIPFDKLDRLIIVGDGDFSYSVCIIRKNLIKPDNLITTSYDSLEDLQTKYGNQLIDDNISFLKNSGVKVYHGIDATKLSETLGISLGNKRSGSGAGKSIEKLGGLRINNILFNFPHSGESIPDLNRNVLVHQKLMFNFFKSCEELYHILEQQKEWTNYKESVEDTETDELTYFQNIGKSDNLPVDKNIITVTLFEGEPYDSWKIKKIARDSIGYAVQRSGKLEWRFFDGYDHKLTTRLGKTSKPTKSRVARIFKFEKFHPSEKQKIALDKKRKRNGDYSDDSD</sequence>
<dbReference type="InterPro" id="IPR019446">
    <property type="entry name" value="BMT5-like"/>
</dbReference>
<proteinExistence type="predicted"/>
<dbReference type="GO" id="GO:0005737">
    <property type="term" value="C:cytoplasm"/>
    <property type="evidence" value="ECO:0007669"/>
    <property type="project" value="TreeGrafter"/>
</dbReference>
<evidence type="ECO:0000313" key="3">
    <source>
        <dbReference type="EMBL" id="TID19796.1"/>
    </source>
</evidence>
<evidence type="ECO:0000256" key="1">
    <source>
        <dbReference type="SAM" id="MobiDB-lite"/>
    </source>
</evidence>
<evidence type="ECO:0000259" key="2">
    <source>
        <dbReference type="Pfam" id="PF10354"/>
    </source>
</evidence>
<reference evidence="3 4" key="1">
    <citation type="journal article" date="2019" name="Front. Genet.">
        <title>Whole-Genome Sequencing of the Opportunistic Yeast Pathogen Candida inconspicua Uncovers Its Hybrid Origin.</title>
        <authorList>
            <person name="Mixao V."/>
            <person name="Hansen A.P."/>
            <person name="Saus E."/>
            <person name="Boekhout T."/>
            <person name="Lass-Florl C."/>
            <person name="Gabaldon T."/>
        </authorList>
    </citation>
    <scope>NUCLEOTIDE SEQUENCE [LARGE SCALE GENOMIC DNA]</scope>
    <source>
        <strain evidence="3 4">CBS 180</strain>
    </source>
</reference>
<feature type="domain" description="25S rRNA (uridine-N(3))-methyltransferase BMT5-like" evidence="2">
    <location>
        <begin position="75"/>
        <end position="296"/>
    </location>
</feature>
<accession>A0A4T0WY35</accession>
<dbReference type="OrthoDB" id="273345at2759"/>
<organism evidence="3 4">
    <name type="scientific">Pichia inconspicua</name>
    <dbReference type="NCBI Taxonomy" id="52247"/>
    <lineage>
        <taxon>Eukaryota</taxon>
        <taxon>Fungi</taxon>
        <taxon>Dikarya</taxon>
        <taxon>Ascomycota</taxon>
        <taxon>Saccharomycotina</taxon>
        <taxon>Pichiomycetes</taxon>
        <taxon>Pichiales</taxon>
        <taxon>Pichiaceae</taxon>
        <taxon>Pichia</taxon>
    </lineage>
</organism>
<dbReference type="Proteomes" id="UP000307173">
    <property type="component" value="Unassembled WGS sequence"/>
</dbReference>
<dbReference type="GO" id="GO:0070042">
    <property type="term" value="F:rRNA (uridine-N3-)-methyltransferase activity"/>
    <property type="evidence" value="ECO:0007669"/>
    <property type="project" value="InterPro"/>
</dbReference>
<evidence type="ECO:0000313" key="4">
    <source>
        <dbReference type="Proteomes" id="UP000307173"/>
    </source>
</evidence>
<dbReference type="Pfam" id="PF10354">
    <property type="entry name" value="BMT5-like"/>
    <property type="match status" value="1"/>
</dbReference>
<gene>
    <name evidence="3" type="ORF">CANINC_003679</name>
</gene>
<feature type="region of interest" description="Disordered" evidence="1">
    <location>
        <begin position="327"/>
        <end position="346"/>
    </location>
</feature>
<name>A0A4T0WY35_9ASCO</name>
<dbReference type="EMBL" id="SELW01000594">
    <property type="protein sequence ID" value="TID19796.1"/>
    <property type="molecule type" value="Genomic_DNA"/>
</dbReference>
<dbReference type="PANTHER" id="PTHR11538">
    <property type="entry name" value="PHENYLALANYL-TRNA SYNTHETASE"/>
    <property type="match status" value="1"/>
</dbReference>
<dbReference type="GO" id="GO:0070475">
    <property type="term" value="P:rRNA base methylation"/>
    <property type="evidence" value="ECO:0007669"/>
    <property type="project" value="InterPro"/>
</dbReference>
<dbReference type="STRING" id="52247.A0A4T0WY35"/>
<dbReference type="AlphaFoldDB" id="A0A4T0WY35"/>
<dbReference type="PANTHER" id="PTHR11538:SF26">
    <property type="entry name" value="FERREDOXIN-FOLD ANTICODON-BINDING DOMAIN-CONTAINING PROTEIN 1"/>
    <property type="match status" value="1"/>
</dbReference>
<comment type="caution">
    <text evidence="3">The sequence shown here is derived from an EMBL/GenBank/DDBJ whole genome shotgun (WGS) entry which is preliminary data.</text>
</comment>